<reference evidence="4 5" key="2">
    <citation type="journal article" date="2012" name="J. Bacteriol.">
        <title>Complete Genome Sequence of Rahnella sp. Strain Y9602, a Gammaproteobacterium Isolate from Metal- and Radionuclide-Contaminated Soil.</title>
        <authorList>
            <person name="Martinez R.J."/>
            <person name="Bruce D."/>
            <person name="Detter C."/>
            <person name="Goodwin L.A."/>
            <person name="Han J."/>
            <person name="Han C.S."/>
            <person name="Held B."/>
            <person name="Land M.L."/>
            <person name="Mikhailova N."/>
            <person name="Nolan M."/>
            <person name="Pennacchio L."/>
            <person name="Pitluck S."/>
            <person name="Tapia R."/>
            <person name="Woyke T."/>
            <person name="Sobecky P.A."/>
        </authorList>
    </citation>
    <scope>NUCLEOTIDE SEQUENCE [LARGE SCALE GENOMIC DNA]</scope>
    <source>
        <strain evidence="4 5">Y9602</strain>
    </source>
</reference>
<sequence>MAPVILAGFLSGKKQILIMNNKSLCTIADVADLVPQLRQVRQHLHQHPELSNEESATAALVAEKLESLGYQVTTAVGGYGVVGSMKHGNGSRSIGIRADMDALPITERTDLSYSSQFPGKMHACGHDGHTTMLLGAAEQLARSKNFSGTVHLIFQPAEEIGFNSGAERMLAEQLFERFPCDAVYGLHNHPGYPVGKMMFRSGPFMAACDTVNITIHGKGGHAARPHMTVDPILVASSLVIALQSVISRNIDPNDTAVVTIGSLHSGHAANVIPETARLEMSVRSFDPEVRKTLEQRIRTLAENHAAGYGARAEIEYVPGYPVLVNHDQETAFAVEVAKELLGEENVVDNLPPISGSEDFAYFLQQKPGCFLRLGNGDSAVLHNPAYNFNDESLSFGTAYWTRLVERYLVD</sequence>
<dbReference type="AlphaFoldDB" id="A0A0H3FEF8"/>
<dbReference type="GO" id="GO:0046872">
    <property type="term" value="F:metal ion binding"/>
    <property type="evidence" value="ECO:0007669"/>
    <property type="project" value="UniProtKB-KW"/>
</dbReference>
<dbReference type="FunFam" id="3.30.70.360:FF:000001">
    <property type="entry name" value="N-acetyldiaminopimelate deacetylase"/>
    <property type="match status" value="1"/>
</dbReference>
<protein>
    <submittedName>
        <fullName evidence="4">Amidohydrolase</fullName>
        <ecNumber evidence="4">3.5.1.32</ecNumber>
    </submittedName>
</protein>
<keyword evidence="2" id="KW-0479">Metal-binding</keyword>
<keyword evidence="2" id="KW-0464">Manganese</keyword>
<feature type="domain" description="Peptidase M20 dimerisation" evidence="3">
    <location>
        <begin position="210"/>
        <end position="307"/>
    </location>
</feature>
<dbReference type="PANTHER" id="PTHR11014:SF63">
    <property type="entry name" value="METALLOPEPTIDASE, PUTATIVE (AFU_ORTHOLOGUE AFUA_6G09600)-RELATED"/>
    <property type="match status" value="1"/>
</dbReference>
<dbReference type="SUPFAM" id="SSF55031">
    <property type="entry name" value="Bacterial exopeptidase dimerisation domain"/>
    <property type="match status" value="1"/>
</dbReference>
<dbReference type="Gene3D" id="3.30.70.360">
    <property type="match status" value="1"/>
</dbReference>
<dbReference type="GO" id="GO:0047980">
    <property type="term" value="F:hippurate hydrolase activity"/>
    <property type="evidence" value="ECO:0007669"/>
    <property type="project" value="UniProtKB-EC"/>
</dbReference>
<dbReference type="InterPro" id="IPR017439">
    <property type="entry name" value="Amidohydrolase"/>
</dbReference>
<gene>
    <name evidence="4" type="ordered locus">Rahaq_2863</name>
</gene>
<dbReference type="InterPro" id="IPR036264">
    <property type="entry name" value="Bact_exopeptidase_dim_dom"/>
</dbReference>
<dbReference type="Gene3D" id="3.40.630.10">
    <property type="entry name" value="Zn peptidases"/>
    <property type="match status" value="1"/>
</dbReference>
<evidence type="ECO:0000313" key="5">
    <source>
        <dbReference type="Proteomes" id="UP000007257"/>
    </source>
</evidence>
<comment type="cofactor">
    <cofactor evidence="2">
        <name>Mn(2+)</name>
        <dbReference type="ChEBI" id="CHEBI:29035"/>
    </cofactor>
    <text evidence="2">The Mn(2+) ion enhances activity.</text>
</comment>
<dbReference type="CDD" id="cd05666">
    <property type="entry name" value="M20_Acy1-like"/>
    <property type="match status" value="1"/>
</dbReference>
<keyword evidence="1 4" id="KW-0378">Hydrolase</keyword>
<evidence type="ECO:0000313" key="4">
    <source>
        <dbReference type="EMBL" id="ADW74465.1"/>
    </source>
</evidence>
<dbReference type="EC" id="3.5.1.32" evidence="4"/>
<dbReference type="SUPFAM" id="SSF53187">
    <property type="entry name" value="Zn-dependent exopeptidases"/>
    <property type="match status" value="1"/>
</dbReference>
<feature type="binding site" evidence="2">
    <location>
        <position position="124"/>
    </location>
    <ligand>
        <name>Mn(2+)</name>
        <dbReference type="ChEBI" id="CHEBI:29035"/>
        <label>2</label>
    </ligand>
</feature>
<dbReference type="HOGENOM" id="CLU_023257_0_1_6"/>
<dbReference type="KEGG" id="rah:Rahaq_2863"/>
<dbReference type="Proteomes" id="UP000007257">
    <property type="component" value="Chromosome"/>
</dbReference>
<name>A0A0H3FEF8_RAHSY</name>
<proteinExistence type="predicted"/>
<reference evidence="5" key="1">
    <citation type="submission" date="2011-01" db="EMBL/GenBank/DDBJ databases">
        <title>Complete sequence of chromosome of Rahnella sp. Y9602.</title>
        <authorList>
            <consortium name="US DOE Joint Genome Institute"/>
            <person name="Lucas S."/>
            <person name="Copeland A."/>
            <person name="Lapidus A."/>
            <person name="Cheng J.-F."/>
            <person name="Goodwin L."/>
            <person name="Pitluck S."/>
            <person name="Lu M."/>
            <person name="Detter J.C."/>
            <person name="Han C."/>
            <person name="Tapia R."/>
            <person name="Land M."/>
            <person name="Hauser L."/>
            <person name="Kyrpides N."/>
            <person name="Ivanova N."/>
            <person name="Ovchinnikova G."/>
            <person name="Pagani I."/>
            <person name="Sobecky P.A."/>
            <person name="Martinez R.J."/>
            <person name="Woyke T."/>
        </authorList>
    </citation>
    <scope>NUCLEOTIDE SEQUENCE [LARGE SCALE GENOMIC DNA]</scope>
    <source>
        <strain evidence="5">Y9602</strain>
    </source>
</reference>
<feature type="binding site" evidence="2">
    <location>
        <position position="382"/>
    </location>
    <ligand>
        <name>Mn(2+)</name>
        <dbReference type="ChEBI" id="CHEBI:29035"/>
        <label>2</label>
    </ligand>
</feature>
<dbReference type="NCBIfam" id="TIGR01891">
    <property type="entry name" value="amidohydrolases"/>
    <property type="match status" value="1"/>
</dbReference>
<dbReference type="PIRSF" id="PIRSF005962">
    <property type="entry name" value="Pept_M20D_amidohydro"/>
    <property type="match status" value="1"/>
</dbReference>
<dbReference type="PANTHER" id="PTHR11014">
    <property type="entry name" value="PEPTIDASE M20 FAMILY MEMBER"/>
    <property type="match status" value="1"/>
</dbReference>
<dbReference type="InterPro" id="IPR002933">
    <property type="entry name" value="Peptidase_M20"/>
</dbReference>
<feature type="binding site" evidence="2">
    <location>
        <position position="159"/>
    </location>
    <ligand>
        <name>Mn(2+)</name>
        <dbReference type="ChEBI" id="CHEBI:29035"/>
        <label>2</label>
    </ligand>
</feature>
<dbReference type="GO" id="GO:0019877">
    <property type="term" value="P:diaminopimelate biosynthetic process"/>
    <property type="evidence" value="ECO:0007669"/>
    <property type="project" value="UniProtKB-ARBA"/>
</dbReference>
<organism evidence="4 5">
    <name type="scientific">Rahnella sp. (strain Y9602)</name>
    <dbReference type="NCBI Taxonomy" id="2703885"/>
    <lineage>
        <taxon>Bacteria</taxon>
        <taxon>Pseudomonadati</taxon>
        <taxon>Pseudomonadota</taxon>
        <taxon>Gammaproteobacteria</taxon>
        <taxon>Enterobacterales</taxon>
        <taxon>Yersiniaceae</taxon>
        <taxon>Rahnella</taxon>
    </lineage>
</organism>
<dbReference type="eggNOG" id="COG1473">
    <property type="taxonomic scope" value="Bacteria"/>
</dbReference>
<evidence type="ECO:0000256" key="1">
    <source>
        <dbReference type="ARBA" id="ARBA00022801"/>
    </source>
</evidence>
<accession>A0A0H3FEF8</accession>
<dbReference type="InterPro" id="IPR011650">
    <property type="entry name" value="Peptidase_M20_dimer"/>
</dbReference>
<feature type="binding site" evidence="2">
    <location>
        <position position="187"/>
    </location>
    <ligand>
        <name>Mn(2+)</name>
        <dbReference type="ChEBI" id="CHEBI:29035"/>
        <label>2</label>
    </ligand>
</feature>
<dbReference type="EMBL" id="CP002505">
    <property type="protein sequence ID" value="ADW74465.1"/>
    <property type="molecule type" value="Genomic_DNA"/>
</dbReference>
<evidence type="ECO:0000256" key="2">
    <source>
        <dbReference type="PIRSR" id="PIRSR005962-1"/>
    </source>
</evidence>
<dbReference type="Pfam" id="PF07687">
    <property type="entry name" value="M20_dimer"/>
    <property type="match status" value="1"/>
</dbReference>
<evidence type="ECO:0000259" key="3">
    <source>
        <dbReference type="Pfam" id="PF07687"/>
    </source>
</evidence>
<feature type="binding site" evidence="2">
    <location>
        <position position="126"/>
    </location>
    <ligand>
        <name>Mn(2+)</name>
        <dbReference type="ChEBI" id="CHEBI:29035"/>
        <label>2</label>
    </ligand>
</feature>
<dbReference type="Pfam" id="PF01546">
    <property type="entry name" value="Peptidase_M20"/>
    <property type="match status" value="1"/>
</dbReference>
<dbReference type="GO" id="GO:0050118">
    <property type="term" value="F:N-acetyldiaminopimelate deacetylase activity"/>
    <property type="evidence" value="ECO:0007669"/>
    <property type="project" value="UniProtKB-ARBA"/>
</dbReference>